<dbReference type="RefSeq" id="WP_106349731.1">
    <property type="nucleotide sequence ID" value="NZ_PVUE01000012.1"/>
</dbReference>
<dbReference type="SFLD" id="SFLDG01212">
    <property type="entry name" value="Phytoene_synthase_like"/>
    <property type="match status" value="1"/>
</dbReference>
<dbReference type="InterPro" id="IPR033904">
    <property type="entry name" value="Trans_IPPS_HH"/>
</dbReference>
<proteinExistence type="predicted"/>
<accession>A0A2T0ZXL8</accession>
<name>A0A2T0ZXL8_9ACTN</name>
<evidence type="ECO:0000313" key="2">
    <source>
        <dbReference type="Proteomes" id="UP000237752"/>
    </source>
</evidence>
<dbReference type="InterPro" id="IPR008949">
    <property type="entry name" value="Isoprenoid_synthase_dom_sf"/>
</dbReference>
<sequence>MTGRRSDPVGVDAVHSENFPVALRILPARLRADLLAAYRYARYVDDVGDAASGDRAEQLAEVADDVRRLYNGQQPVRDEVAGLAPVIDRCALPIDPLLRLVDANMKDQEVSRYETFDDLLGYCRLSANPVGQIVLQIFDAASPDRIELSDRICTGLQLVEHWQDVAEDYRAGRIYLPARDREQFDVAEQDLEADHASPALRTLVEFETDRALAWINAGAPLVSTLRGWGRIAVSGYVAGGRAAAMSLRRAGYDPLTSTPKPTPRQMATEWLTGIARRPG</sequence>
<comment type="caution">
    <text evidence="1">The sequence shown here is derived from an EMBL/GenBank/DDBJ whole genome shotgun (WGS) entry which is preliminary data.</text>
</comment>
<dbReference type="OrthoDB" id="9807580at2"/>
<reference evidence="1 2" key="1">
    <citation type="submission" date="2018-03" db="EMBL/GenBank/DDBJ databases">
        <title>Genomic Encyclopedia of Archaeal and Bacterial Type Strains, Phase II (KMG-II): from individual species to whole genera.</title>
        <authorList>
            <person name="Goeker M."/>
        </authorList>
    </citation>
    <scope>NUCLEOTIDE SEQUENCE [LARGE SCALE GENOMIC DNA]</scope>
    <source>
        <strain evidence="1 2">DSM 100065</strain>
    </source>
</reference>
<protein>
    <submittedName>
        <fullName evidence="1">Squalene synthase HpnC</fullName>
    </submittedName>
</protein>
<dbReference type="Proteomes" id="UP000237752">
    <property type="component" value="Unassembled WGS sequence"/>
</dbReference>
<dbReference type="CDD" id="cd00683">
    <property type="entry name" value="Trans_IPPS_HH"/>
    <property type="match status" value="1"/>
</dbReference>
<evidence type="ECO:0000313" key="1">
    <source>
        <dbReference type="EMBL" id="PRZ41083.1"/>
    </source>
</evidence>
<dbReference type="InterPro" id="IPR044843">
    <property type="entry name" value="Trans_IPPS_bact-type"/>
</dbReference>
<dbReference type="Gene3D" id="1.10.600.10">
    <property type="entry name" value="Farnesyl Diphosphate Synthase"/>
    <property type="match status" value="1"/>
</dbReference>
<dbReference type="AlphaFoldDB" id="A0A2T0ZXL8"/>
<dbReference type="GO" id="GO:0016114">
    <property type="term" value="P:terpenoid biosynthetic process"/>
    <property type="evidence" value="ECO:0007669"/>
    <property type="project" value="UniProtKB-ARBA"/>
</dbReference>
<keyword evidence="2" id="KW-1185">Reference proteome</keyword>
<dbReference type="InterPro" id="IPR017827">
    <property type="entry name" value="HSQ_synthase_HpnC"/>
</dbReference>
<dbReference type="GO" id="GO:0004311">
    <property type="term" value="F:geranylgeranyl diphosphate synthase activity"/>
    <property type="evidence" value="ECO:0007669"/>
    <property type="project" value="InterPro"/>
</dbReference>
<dbReference type="NCBIfam" id="TIGR03464">
    <property type="entry name" value="HpnC"/>
    <property type="match status" value="1"/>
</dbReference>
<gene>
    <name evidence="1" type="ORF">CLV47_112116</name>
</gene>
<organism evidence="1 2">
    <name type="scientific">Antricoccus suffuscus</name>
    <dbReference type="NCBI Taxonomy" id="1629062"/>
    <lineage>
        <taxon>Bacteria</taxon>
        <taxon>Bacillati</taxon>
        <taxon>Actinomycetota</taxon>
        <taxon>Actinomycetes</taxon>
        <taxon>Geodermatophilales</taxon>
        <taxon>Antricoccaceae</taxon>
        <taxon>Antricoccus</taxon>
    </lineage>
</organism>
<dbReference type="SUPFAM" id="SSF48576">
    <property type="entry name" value="Terpenoid synthases"/>
    <property type="match status" value="1"/>
</dbReference>
<dbReference type="InterPro" id="IPR002060">
    <property type="entry name" value="Squ/phyt_synthse"/>
</dbReference>
<dbReference type="Pfam" id="PF00494">
    <property type="entry name" value="SQS_PSY"/>
    <property type="match status" value="1"/>
</dbReference>
<dbReference type="EMBL" id="PVUE01000012">
    <property type="protein sequence ID" value="PRZ41083.1"/>
    <property type="molecule type" value="Genomic_DNA"/>
</dbReference>
<dbReference type="PANTHER" id="PTHR31480">
    <property type="entry name" value="BIFUNCTIONAL LYCOPENE CYCLASE/PHYTOENE SYNTHASE"/>
    <property type="match status" value="1"/>
</dbReference>
<dbReference type="SFLD" id="SFLDG01018">
    <property type="entry name" value="Squalene/Phytoene_Synthase_Lik"/>
    <property type="match status" value="1"/>
</dbReference>
<dbReference type="SFLD" id="SFLDS00005">
    <property type="entry name" value="Isoprenoid_Synthase_Type_I"/>
    <property type="match status" value="1"/>
</dbReference>
<dbReference type="GO" id="GO:0051996">
    <property type="term" value="F:squalene synthase [NAD(P)H] activity"/>
    <property type="evidence" value="ECO:0007669"/>
    <property type="project" value="InterPro"/>
</dbReference>